<dbReference type="Gene3D" id="3.40.50.300">
    <property type="entry name" value="P-loop containing nucleotide triphosphate hydrolases"/>
    <property type="match status" value="1"/>
</dbReference>
<comment type="caution">
    <text evidence="2">The sequence shown here is derived from an EMBL/GenBank/DDBJ whole genome shotgun (WGS) entry which is preliminary data.</text>
</comment>
<protein>
    <submittedName>
        <fullName evidence="2">ATP-binding protein</fullName>
    </submittedName>
</protein>
<evidence type="ECO:0000313" key="3">
    <source>
        <dbReference type="Proteomes" id="UP001364472"/>
    </source>
</evidence>
<keyword evidence="2" id="KW-0067">ATP-binding</keyword>
<dbReference type="PANTHER" id="PTHR23077">
    <property type="entry name" value="AAA-FAMILY ATPASE"/>
    <property type="match status" value="1"/>
</dbReference>
<gene>
    <name evidence="2" type="ORF">WB794_07955</name>
</gene>
<dbReference type="SUPFAM" id="SSF52540">
    <property type="entry name" value="P-loop containing nucleoside triphosphate hydrolases"/>
    <property type="match status" value="1"/>
</dbReference>
<feature type="domain" description="AAA+ ATPase" evidence="1">
    <location>
        <begin position="307"/>
        <end position="443"/>
    </location>
</feature>
<dbReference type="GO" id="GO:0005524">
    <property type="term" value="F:ATP binding"/>
    <property type="evidence" value="ECO:0007669"/>
    <property type="project" value="UniProtKB-KW"/>
</dbReference>
<reference evidence="2 3" key="1">
    <citation type="journal article" date="2016" name="Antonie Van Leeuwenhoek">
        <title>Denitratimonas tolerans gen. nov., sp. nov., a denitrifying bacterium isolated from a bioreactor for tannery wastewater treatment.</title>
        <authorList>
            <person name="Han S.I."/>
            <person name="Kim J.O."/>
            <person name="Lee Y.R."/>
            <person name="Ekpeghere K.I."/>
            <person name="Koh S.C."/>
            <person name="Whang K.S."/>
        </authorList>
    </citation>
    <scope>NUCLEOTIDE SEQUENCE [LARGE SCALE GENOMIC DNA]</scope>
    <source>
        <strain evidence="2 3">KACC 17565</strain>
    </source>
</reference>
<evidence type="ECO:0000313" key="2">
    <source>
        <dbReference type="EMBL" id="MEJ1249604.1"/>
    </source>
</evidence>
<dbReference type="CDD" id="cd19481">
    <property type="entry name" value="RecA-like_protease"/>
    <property type="match status" value="1"/>
</dbReference>
<name>A0AAW9R7K6_9GAMM</name>
<evidence type="ECO:0000259" key="1">
    <source>
        <dbReference type="SMART" id="SM00382"/>
    </source>
</evidence>
<dbReference type="Pfam" id="PF00004">
    <property type="entry name" value="AAA"/>
    <property type="match status" value="1"/>
</dbReference>
<dbReference type="InterPro" id="IPR027417">
    <property type="entry name" value="P-loop_NTPase"/>
</dbReference>
<dbReference type="InterPro" id="IPR003959">
    <property type="entry name" value="ATPase_AAA_core"/>
</dbReference>
<dbReference type="Proteomes" id="UP001364472">
    <property type="component" value="Unassembled WGS sequence"/>
</dbReference>
<dbReference type="RefSeq" id="WP_337335320.1">
    <property type="nucleotide sequence ID" value="NZ_JBBDHC010000009.1"/>
</dbReference>
<dbReference type="EMBL" id="JBBDHC010000009">
    <property type="protein sequence ID" value="MEJ1249604.1"/>
    <property type="molecule type" value="Genomic_DNA"/>
</dbReference>
<proteinExistence type="predicted"/>
<dbReference type="InterPro" id="IPR003593">
    <property type="entry name" value="AAA+_ATPase"/>
</dbReference>
<accession>A0AAW9R7K6</accession>
<dbReference type="AlphaFoldDB" id="A0AAW9R7K6"/>
<keyword evidence="3" id="KW-1185">Reference proteome</keyword>
<keyword evidence="2" id="KW-0547">Nucleotide-binding</keyword>
<dbReference type="GO" id="GO:0016887">
    <property type="term" value="F:ATP hydrolysis activity"/>
    <property type="evidence" value="ECO:0007669"/>
    <property type="project" value="InterPro"/>
</dbReference>
<organism evidence="2 3">
    <name type="scientific">Denitratimonas tolerans</name>
    <dbReference type="NCBI Taxonomy" id="1338420"/>
    <lineage>
        <taxon>Bacteria</taxon>
        <taxon>Pseudomonadati</taxon>
        <taxon>Pseudomonadota</taxon>
        <taxon>Gammaproteobacteria</taxon>
        <taxon>Lysobacterales</taxon>
        <taxon>Lysobacteraceae</taxon>
        <taxon>Denitratimonas</taxon>
    </lineage>
</organism>
<dbReference type="InterPro" id="IPR050168">
    <property type="entry name" value="AAA_ATPase_domain"/>
</dbReference>
<dbReference type="SMART" id="SM00382">
    <property type="entry name" value="AAA"/>
    <property type="match status" value="1"/>
</dbReference>
<sequence length="549" mass="59872">MPLEPHAPTWLSELALAYESGAHGQFVLYGNSADRFVLDGRLVSLTRYLDAQLLGGFQVVFSYDAGNGLAVTRGAERLRDWPAFEKLGPLPREPRAALDVVARYLRYRANLRALGRGEDEHIAFILRGVDQWLPGGRPGDFEIASLASLIRDFASEAPYSELAFASFLIADNLNDLHPQVAFNPRVARLRIPLPDVPRLTAALAQLRLDHPAAFDPGQGDETAAQALAGVSISALQSLVRQRAHEHRPLQPADFVQVKKALVEGDAAGLIEFVESRRSLDDYHAPDVLKDWLRQDIALWRAGDLRALPMGYLLCGPVGTGKTYLVECLAGEAGVPVVKLKNFRDRWVGSSEGNLEKIFRLIRALGRCIVFIDEADQTLGRRDSGSGDSGLSGRLYSMIAQEMSDSGNRGRLMWMLASSRPDLIEVDLKRPGRVDVKVPLLPTASAEESAALLNVLLKRFGIAPGTGAMAGLALPTLLTPGAAEALAVKTYRLTRTRGLDVLAALEECLTGYQPPVPADVMAFQMRIAIREATDMKFVPEALRHYGGDAT</sequence>